<feature type="region of interest" description="Disordered" evidence="10">
    <location>
        <begin position="205"/>
        <end position="248"/>
    </location>
</feature>
<dbReference type="GO" id="GO:0051301">
    <property type="term" value="P:cell division"/>
    <property type="evidence" value="ECO:0007669"/>
    <property type="project" value="UniProtKB-KW"/>
</dbReference>
<comment type="similarity">
    <text evidence="2">Belongs to the DivIVA family.</text>
</comment>
<feature type="compositionally biased region" description="Basic and acidic residues" evidence="10">
    <location>
        <begin position="152"/>
        <end position="162"/>
    </location>
</feature>
<dbReference type="Pfam" id="PF05103">
    <property type="entry name" value="DivIVA"/>
    <property type="match status" value="1"/>
</dbReference>
<comment type="subcellular location">
    <subcellularLocation>
        <location evidence="1">Cytoplasm</location>
    </subcellularLocation>
</comment>
<dbReference type="EMBL" id="JACHWS010000003">
    <property type="protein sequence ID" value="MBB3038862.1"/>
    <property type="molecule type" value="Genomic_DNA"/>
</dbReference>
<name>A0A839RPD2_9ACTN</name>
<evidence type="ECO:0000256" key="1">
    <source>
        <dbReference type="ARBA" id="ARBA00004496"/>
    </source>
</evidence>
<accession>A0A839RPD2</accession>
<evidence type="ECO:0000256" key="4">
    <source>
        <dbReference type="ARBA" id="ARBA00022490"/>
    </source>
</evidence>
<dbReference type="Proteomes" id="UP000567922">
    <property type="component" value="Unassembled WGS sequence"/>
</dbReference>
<dbReference type="OrthoDB" id="9815492at2"/>
<dbReference type="PANTHER" id="PTHR35794:SF2">
    <property type="entry name" value="CELL DIVISION PROTEIN DIVIVA"/>
    <property type="match status" value="1"/>
</dbReference>
<keyword evidence="6 9" id="KW-0175">Coiled coil</keyword>
<dbReference type="NCBIfam" id="TIGR03544">
    <property type="entry name" value="DivI1A_domain"/>
    <property type="match status" value="1"/>
</dbReference>
<evidence type="ECO:0000313" key="11">
    <source>
        <dbReference type="EMBL" id="MBB3038862.1"/>
    </source>
</evidence>
<evidence type="ECO:0000256" key="3">
    <source>
        <dbReference type="ARBA" id="ARBA00018787"/>
    </source>
</evidence>
<evidence type="ECO:0000256" key="8">
    <source>
        <dbReference type="ARBA" id="ARBA00031737"/>
    </source>
</evidence>
<dbReference type="PANTHER" id="PTHR35794">
    <property type="entry name" value="CELL DIVISION PROTEIN DIVIVA"/>
    <property type="match status" value="1"/>
</dbReference>
<evidence type="ECO:0000313" key="12">
    <source>
        <dbReference type="Proteomes" id="UP000567922"/>
    </source>
</evidence>
<keyword evidence="7" id="KW-0131">Cell cycle</keyword>
<feature type="region of interest" description="Disordered" evidence="10">
    <location>
        <begin position="93"/>
        <end position="114"/>
    </location>
</feature>
<evidence type="ECO:0000256" key="5">
    <source>
        <dbReference type="ARBA" id="ARBA00022618"/>
    </source>
</evidence>
<dbReference type="RefSeq" id="WP_064439180.1">
    <property type="nucleotide sequence ID" value="NZ_BDDI01000004.1"/>
</dbReference>
<keyword evidence="12" id="KW-1185">Reference proteome</keyword>
<evidence type="ECO:0000256" key="10">
    <source>
        <dbReference type="SAM" id="MobiDB-lite"/>
    </source>
</evidence>
<dbReference type="Gene3D" id="6.10.250.660">
    <property type="match status" value="1"/>
</dbReference>
<sequence length="248" mass="27424">MRLTPADVHNVAFKKPSLGKRGYDEDEVDVFLDLVEQELARLADENGDLRERVTELESKLANVNKHEGSGEAASAQAAKIIGLAQEMADRLTSDARQEADSTLTDAKEKSKTMLTEARDKSAAMVKDAREKAETIVTAAREKGDGELSAAQERAESLQSDAERQHTEILGAINEQRRVLEGRIDQLRTFEREYRVRLKAYLESQLEDLTSMTSGSQPVPRPAHDEDEPEIVDEESESSAQAELVSNGS</sequence>
<dbReference type="InterPro" id="IPR007793">
    <property type="entry name" value="DivIVA_fam"/>
</dbReference>
<proteinExistence type="inferred from homology"/>
<comment type="caution">
    <text evidence="11">The sequence shown here is derived from an EMBL/GenBank/DDBJ whole genome shotgun (WGS) entry which is preliminary data.</text>
</comment>
<evidence type="ECO:0000256" key="9">
    <source>
        <dbReference type="SAM" id="Coils"/>
    </source>
</evidence>
<protein>
    <recommendedName>
        <fullName evidence="3">Cell wall synthesis protein Wag31</fullName>
    </recommendedName>
    <alternativeName>
        <fullName evidence="8">Antigen 84</fullName>
    </alternativeName>
</protein>
<dbReference type="GO" id="GO:0005737">
    <property type="term" value="C:cytoplasm"/>
    <property type="evidence" value="ECO:0007669"/>
    <property type="project" value="UniProtKB-SubCell"/>
</dbReference>
<feature type="region of interest" description="Disordered" evidence="10">
    <location>
        <begin position="141"/>
        <end position="162"/>
    </location>
</feature>
<dbReference type="AlphaFoldDB" id="A0A839RPD2"/>
<feature type="compositionally biased region" description="Polar residues" evidence="10">
    <location>
        <begin position="239"/>
        <end position="248"/>
    </location>
</feature>
<reference evidence="11 12" key="1">
    <citation type="submission" date="2020-08" db="EMBL/GenBank/DDBJ databases">
        <title>Sequencing the genomes of 1000 actinobacteria strains.</title>
        <authorList>
            <person name="Klenk H.-P."/>
        </authorList>
    </citation>
    <scope>NUCLEOTIDE SEQUENCE [LARGE SCALE GENOMIC DNA]</scope>
    <source>
        <strain evidence="11 12">DSM 45258</strain>
    </source>
</reference>
<gene>
    <name evidence="11" type="ORF">FHU29_003331</name>
</gene>
<keyword evidence="4" id="KW-0963">Cytoplasm</keyword>
<evidence type="ECO:0000256" key="2">
    <source>
        <dbReference type="ARBA" id="ARBA00009008"/>
    </source>
</evidence>
<feature type="compositionally biased region" description="Acidic residues" evidence="10">
    <location>
        <begin position="224"/>
        <end position="236"/>
    </location>
</feature>
<evidence type="ECO:0000256" key="6">
    <source>
        <dbReference type="ARBA" id="ARBA00023054"/>
    </source>
</evidence>
<feature type="compositionally biased region" description="Polar residues" evidence="10">
    <location>
        <begin position="206"/>
        <end position="216"/>
    </location>
</feature>
<dbReference type="InterPro" id="IPR019933">
    <property type="entry name" value="DivIVA_domain"/>
</dbReference>
<organism evidence="11 12">
    <name type="scientific">Hoyosella altamirensis</name>
    <dbReference type="NCBI Taxonomy" id="616997"/>
    <lineage>
        <taxon>Bacteria</taxon>
        <taxon>Bacillati</taxon>
        <taxon>Actinomycetota</taxon>
        <taxon>Actinomycetes</taxon>
        <taxon>Mycobacteriales</taxon>
        <taxon>Hoyosellaceae</taxon>
        <taxon>Hoyosella</taxon>
    </lineage>
</organism>
<keyword evidence="5" id="KW-0132">Cell division</keyword>
<evidence type="ECO:0000256" key="7">
    <source>
        <dbReference type="ARBA" id="ARBA00023306"/>
    </source>
</evidence>
<feature type="coiled-coil region" evidence="9">
    <location>
        <begin position="32"/>
        <end position="66"/>
    </location>
</feature>